<protein>
    <submittedName>
        <fullName evidence="2">Uncharacterized protein</fullName>
    </submittedName>
</protein>
<dbReference type="EMBL" id="PYSW02000001">
    <property type="protein sequence ID" value="KAG2394207.1"/>
    <property type="molecule type" value="Genomic_DNA"/>
</dbReference>
<dbReference type="AlphaFoldDB" id="A0AA88KSI7"/>
<feature type="compositionally biased region" description="Basic and acidic residues" evidence="1">
    <location>
        <begin position="89"/>
        <end position="99"/>
    </location>
</feature>
<dbReference type="GeneID" id="68096426"/>
<feature type="compositionally biased region" description="Polar residues" evidence="1">
    <location>
        <begin position="1"/>
        <end position="44"/>
    </location>
</feature>
<gene>
    <name evidence="2" type="ORF">C9374_003971</name>
</gene>
<sequence length="645" mass="74962">MMNSNPPATDSNSSDENTLQHQGHHPQSTTTLECPANQIHTLDPQNLTNSTNSTKQKKTKGSKKQINDMLPTAPENQNLSSSSTSTNDNDERKDDHQSSEDFNQFQLDHHLTSGSSSGKTRPSSSDISLLPLKNDNHGDDNSQSEHYTPLFPHLENPYYCRLASKFLILEKHVIHESASEIKQISHEIQQDPLDMWTTQTNSELECLEMLALEIIKFNALLKLRMDVAKERREKIGPRRSLQYLLVSRTDVYLMDVCVLLYNVLQSHRFEEKLQHELLEHVRNAMIHVYFNLGELCYFIWEETKSSICLNRCMTLLNEKKQQANGILSDQDLALLLECLIYGMVDTLNNQAGSGTSDMETKFVKPMQECLSKFCHVENIDEWMNSKTVRCDMATIAKCILHTRVNCMESLVNYKYGHSNDMEKFVIKAIQFVNTQSTFDRSHLELQQYFDMDEFYCRLGAMCTGRGQLFDAVQNYNNSLKIRRRFYIRSLVNKYIAISNQAMESASLLTLAVYYILLSQWECSKFKKLTEQHWSVEPFYFLKSSLINPEFETEKVFGEDVQDPLRLIQEQDLEEHLVRKWLWNIEKLLEQKKQHEPTFKELIENELKLMDKLNEIAQEEAYLNLFILKIIQSPHYVDVEIKTVMA</sequence>
<feature type="compositionally biased region" description="Low complexity" evidence="1">
    <location>
        <begin position="45"/>
        <end position="54"/>
    </location>
</feature>
<name>A0AA88KSI7_NAELO</name>
<evidence type="ECO:0000313" key="3">
    <source>
        <dbReference type="Proteomes" id="UP000816034"/>
    </source>
</evidence>
<dbReference type="RefSeq" id="XP_044556101.1">
    <property type="nucleotide sequence ID" value="XM_044693558.1"/>
</dbReference>
<feature type="region of interest" description="Disordered" evidence="1">
    <location>
        <begin position="1"/>
        <end position="144"/>
    </location>
</feature>
<dbReference type="Proteomes" id="UP000816034">
    <property type="component" value="Unassembled WGS sequence"/>
</dbReference>
<accession>A0AA88KSI7</accession>
<feature type="compositionally biased region" description="Low complexity" evidence="1">
    <location>
        <begin position="112"/>
        <end position="125"/>
    </location>
</feature>
<evidence type="ECO:0000256" key="1">
    <source>
        <dbReference type="SAM" id="MobiDB-lite"/>
    </source>
</evidence>
<evidence type="ECO:0000313" key="2">
    <source>
        <dbReference type="EMBL" id="KAG2394207.1"/>
    </source>
</evidence>
<proteinExistence type="predicted"/>
<reference evidence="2 3" key="1">
    <citation type="journal article" date="2018" name="BMC Genomics">
        <title>The genome of Naegleria lovaniensis, the basis for a comparative approach to unravel pathogenicity factors of the human pathogenic amoeba N. fowleri.</title>
        <authorList>
            <person name="Liechti N."/>
            <person name="Schurch N."/>
            <person name="Bruggmann R."/>
            <person name="Wittwer M."/>
        </authorList>
    </citation>
    <scope>NUCLEOTIDE SEQUENCE [LARGE SCALE GENOMIC DNA]</scope>
    <source>
        <strain evidence="2 3">ATCC 30569</strain>
    </source>
</reference>
<organism evidence="2 3">
    <name type="scientific">Naegleria lovaniensis</name>
    <name type="common">Amoeba</name>
    <dbReference type="NCBI Taxonomy" id="51637"/>
    <lineage>
        <taxon>Eukaryota</taxon>
        <taxon>Discoba</taxon>
        <taxon>Heterolobosea</taxon>
        <taxon>Tetramitia</taxon>
        <taxon>Eutetramitia</taxon>
        <taxon>Vahlkampfiidae</taxon>
        <taxon>Naegleria</taxon>
    </lineage>
</organism>
<keyword evidence="3" id="KW-1185">Reference proteome</keyword>
<comment type="caution">
    <text evidence="2">The sequence shown here is derived from an EMBL/GenBank/DDBJ whole genome shotgun (WGS) entry which is preliminary data.</text>
</comment>